<accession>A0ABU9E805</accession>
<comment type="caution">
    <text evidence="1">The sequence shown here is derived from an EMBL/GenBank/DDBJ whole genome shotgun (WGS) entry which is preliminary data.</text>
</comment>
<dbReference type="PIRSF" id="PIRSF028451">
    <property type="entry name" value="UCP028451"/>
    <property type="match status" value="1"/>
</dbReference>
<gene>
    <name evidence="1" type="ORF">WI372_07675</name>
</gene>
<dbReference type="InterPro" id="IPR012808">
    <property type="entry name" value="CHP02453"/>
</dbReference>
<organism evidence="1 2">
    <name type="scientific">Gaopeijia maritima</name>
    <dbReference type="NCBI Taxonomy" id="3119007"/>
    <lineage>
        <taxon>Bacteria</taxon>
        <taxon>Pseudomonadati</taxon>
        <taxon>Gemmatimonadota</taxon>
        <taxon>Longimicrobiia</taxon>
        <taxon>Gaopeijiales</taxon>
        <taxon>Gaopeijiaceae</taxon>
        <taxon>Gaopeijia</taxon>
    </lineage>
</organism>
<sequence>MATARFTAETFAFLRDLADNNERDWFQANKSRYDDHVKDPALRFIVEVGEQLGAISPHFRADPRANGGSLFRIYRDTRFSKDKTPYKTHTGIQFRHEAGKDAHAPGFYLHIAPDEVFVGVGTWRPDSASLRRIRETIVDDPDRWIAVRDDTGFRAAFSLTGETLVRAPRGFDPDHPLIDDLRRKDFVASCPLTRDDLLAPDFRDAFMACCRAAAPFQRWLCSAVGVAF</sequence>
<dbReference type="PANTHER" id="PTHR36452:SF1">
    <property type="entry name" value="DUF2461 DOMAIN-CONTAINING PROTEIN"/>
    <property type="match status" value="1"/>
</dbReference>
<proteinExistence type="predicted"/>
<keyword evidence="2" id="KW-1185">Reference proteome</keyword>
<protein>
    <submittedName>
        <fullName evidence="1">DUF2461 domain-containing protein</fullName>
    </submittedName>
</protein>
<evidence type="ECO:0000313" key="2">
    <source>
        <dbReference type="Proteomes" id="UP001484239"/>
    </source>
</evidence>
<dbReference type="Proteomes" id="UP001484239">
    <property type="component" value="Unassembled WGS sequence"/>
</dbReference>
<dbReference type="EMBL" id="JBBHLI010000003">
    <property type="protein sequence ID" value="MEK9500852.1"/>
    <property type="molecule type" value="Genomic_DNA"/>
</dbReference>
<dbReference type="InterPro" id="IPR015996">
    <property type="entry name" value="UCP028451"/>
</dbReference>
<dbReference type="NCBIfam" id="TIGR02453">
    <property type="entry name" value="TIGR02453 family protein"/>
    <property type="match status" value="1"/>
</dbReference>
<name>A0ABU9E805_9BACT</name>
<dbReference type="PANTHER" id="PTHR36452">
    <property type="entry name" value="CHROMOSOME 12, WHOLE GENOME SHOTGUN SEQUENCE"/>
    <property type="match status" value="1"/>
</dbReference>
<dbReference type="RefSeq" id="WP_405279493.1">
    <property type="nucleotide sequence ID" value="NZ_CP144380.1"/>
</dbReference>
<dbReference type="Pfam" id="PF09365">
    <property type="entry name" value="DUF2461"/>
    <property type="match status" value="1"/>
</dbReference>
<reference evidence="1 2" key="1">
    <citation type="submission" date="2024-02" db="EMBL/GenBank/DDBJ databases">
        <title>A novel Gemmatimonadota bacterium.</title>
        <authorList>
            <person name="Du Z.-J."/>
            <person name="Ye Y.-Q."/>
        </authorList>
    </citation>
    <scope>NUCLEOTIDE SEQUENCE [LARGE SCALE GENOMIC DNA]</scope>
    <source>
        <strain evidence="1 2">DH-20</strain>
    </source>
</reference>
<evidence type="ECO:0000313" key="1">
    <source>
        <dbReference type="EMBL" id="MEK9500852.1"/>
    </source>
</evidence>